<reference evidence="8 9" key="1">
    <citation type="submission" date="2018-08" db="EMBL/GenBank/DDBJ databases">
        <title>A genome reference for cultivated species of the human gut microbiota.</title>
        <authorList>
            <person name="Zou Y."/>
            <person name="Xue W."/>
            <person name="Luo G."/>
        </authorList>
    </citation>
    <scope>NUCLEOTIDE SEQUENCE [LARGE SCALE GENOMIC DNA]</scope>
    <source>
        <strain evidence="8 9">AM44-11BH</strain>
    </source>
</reference>
<name>A0A413R6T4_9FIRM</name>
<dbReference type="InterPro" id="IPR003838">
    <property type="entry name" value="ABC3_permease_C"/>
</dbReference>
<evidence type="ECO:0000256" key="3">
    <source>
        <dbReference type="ARBA" id="ARBA00022692"/>
    </source>
</evidence>
<feature type="transmembrane region" description="Helical" evidence="6">
    <location>
        <begin position="709"/>
        <end position="731"/>
    </location>
</feature>
<dbReference type="RefSeq" id="WP_117971006.1">
    <property type="nucleotide sequence ID" value="NZ_QSFD01000008.1"/>
</dbReference>
<dbReference type="InterPro" id="IPR038766">
    <property type="entry name" value="Membrane_comp_ABC_pdt"/>
</dbReference>
<feature type="transmembrane region" description="Helical" evidence="6">
    <location>
        <begin position="621"/>
        <end position="643"/>
    </location>
</feature>
<feature type="transmembrane region" description="Helical" evidence="6">
    <location>
        <begin position="421"/>
        <end position="442"/>
    </location>
</feature>
<accession>A0A413R6T4</accession>
<dbReference type="EMBL" id="QSFD01000008">
    <property type="protein sequence ID" value="RHA17716.1"/>
    <property type="molecule type" value="Genomic_DNA"/>
</dbReference>
<evidence type="ECO:0000256" key="1">
    <source>
        <dbReference type="ARBA" id="ARBA00004651"/>
    </source>
</evidence>
<keyword evidence="3 6" id="KW-0812">Transmembrane</keyword>
<proteinExistence type="predicted"/>
<protein>
    <submittedName>
        <fullName evidence="8">ABC transporter permease</fullName>
    </submittedName>
</protein>
<feature type="domain" description="ABC3 transporter permease C-terminal" evidence="7">
    <location>
        <begin position="261"/>
        <end position="374"/>
    </location>
</feature>
<keyword evidence="4 6" id="KW-1133">Transmembrane helix</keyword>
<keyword evidence="2" id="KW-1003">Cell membrane</keyword>
<comment type="subcellular location">
    <subcellularLocation>
        <location evidence="1">Cell membrane</location>
        <topology evidence="1">Multi-pass membrane protein</topology>
    </subcellularLocation>
</comment>
<dbReference type="PANTHER" id="PTHR30287:SF2">
    <property type="entry name" value="BLL1001 PROTEIN"/>
    <property type="match status" value="1"/>
</dbReference>
<feature type="transmembrane region" description="Helical" evidence="6">
    <location>
        <begin position="664"/>
        <end position="689"/>
    </location>
</feature>
<dbReference type="GO" id="GO:0005886">
    <property type="term" value="C:plasma membrane"/>
    <property type="evidence" value="ECO:0007669"/>
    <property type="project" value="UniProtKB-SubCell"/>
</dbReference>
<gene>
    <name evidence="8" type="ORF">DW944_08780</name>
</gene>
<organism evidence="8 9">
    <name type="scientific">Eubacterium ventriosum</name>
    <dbReference type="NCBI Taxonomy" id="39496"/>
    <lineage>
        <taxon>Bacteria</taxon>
        <taxon>Bacillati</taxon>
        <taxon>Bacillota</taxon>
        <taxon>Clostridia</taxon>
        <taxon>Eubacteriales</taxon>
        <taxon>Eubacteriaceae</taxon>
        <taxon>Eubacterium</taxon>
    </lineage>
</organism>
<keyword evidence="9" id="KW-1185">Reference proteome</keyword>
<evidence type="ECO:0000256" key="2">
    <source>
        <dbReference type="ARBA" id="ARBA00022475"/>
    </source>
</evidence>
<sequence>MKNPLNKRYFRELKNDFGKYIALCLFLIVTIGFCSGFLVADGSTKGAYDESFEKYNIEDGHFILAKEADSSLIDKLEKENLSIGQLFYKDVDRKNNHTIRLYKNRTKVNKACLMDGNMPKADDEIAIDRLYGENNNIAIGAKIDIGNKDYKVTGYIALSDYSALFKNNTDMMFDANKFSVAIVTDKAFDDVETEAKYCYTWNYTSDSEKNMSDKQLTKKSEKIQDILTESGLLTDYVLQRDNQAINFTGEDMGGDMVMVMVLLYIVMAIIAFVFGITTRNTIEQEAGAIGTLRASGYTKQEMVRHYFVLPALITFIAAVIGNILGYTVMKFYVASMYYGSYSLPTYVTKWNADAFILTTVIPCIIVFVVTLIVLNVSLRISPLQFLRHDLKKNKKSKVVKLPNFKFKTRFRLRIIFQNTSTYITLFLGILFASVLLMFGMMMSPLLTNFKDRVLDSKIANYQYILKAPIEVDDKDTEKYAVSALNTTDSEEEITIYSVNEDSKYINTKNIPDTRNQVLVSKGYMEKYGLKENQTIELKEKFGSKKYKFTIKGTYIYPASLCIFMTRENFNKVFDKDKDYFCGYFSNKKLDIDDMYVASIITEKDLTVMSDQLEDSMGQAFYLFWGFATLIYIIVIYILAKMIIEKNKQSISMIKILGYTDKEVSSLYNIATAIIVIASMIICVPISEYIIKYIYYVMMKDFNGWLDYYIAPWIYPGMVLIGVVCYFVVHIIQMKKIKKIPMEQALKNVE</sequence>
<dbReference type="Pfam" id="PF02687">
    <property type="entry name" value="FtsX"/>
    <property type="match status" value="2"/>
</dbReference>
<evidence type="ECO:0000259" key="7">
    <source>
        <dbReference type="Pfam" id="PF02687"/>
    </source>
</evidence>
<dbReference type="PANTHER" id="PTHR30287">
    <property type="entry name" value="MEMBRANE COMPONENT OF PREDICTED ABC SUPERFAMILY METABOLITE UPTAKE TRANSPORTER"/>
    <property type="match status" value="1"/>
</dbReference>
<dbReference type="Proteomes" id="UP000284779">
    <property type="component" value="Unassembled WGS sequence"/>
</dbReference>
<dbReference type="AlphaFoldDB" id="A0A413R6T4"/>
<feature type="domain" description="ABC3 transporter permease C-terminal" evidence="7">
    <location>
        <begin position="622"/>
        <end position="740"/>
    </location>
</feature>
<evidence type="ECO:0000256" key="4">
    <source>
        <dbReference type="ARBA" id="ARBA00022989"/>
    </source>
</evidence>
<feature type="transmembrane region" description="Helical" evidence="6">
    <location>
        <begin position="256"/>
        <end position="276"/>
    </location>
</feature>
<evidence type="ECO:0000313" key="8">
    <source>
        <dbReference type="EMBL" id="RHA17716.1"/>
    </source>
</evidence>
<evidence type="ECO:0000313" key="9">
    <source>
        <dbReference type="Proteomes" id="UP000284779"/>
    </source>
</evidence>
<feature type="transmembrane region" description="Helical" evidence="6">
    <location>
        <begin position="354"/>
        <end position="378"/>
    </location>
</feature>
<keyword evidence="5 6" id="KW-0472">Membrane</keyword>
<evidence type="ECO:0000256" key="5">
    <source>
        <dbReference type="ARBA" id="ARBA00023136"/>
    </source>
</evidence>
<feature type="transmembrane region" description="Helical" evidence="6">
    <location>
        <begin position="20"/>
        <end position="40"/>
    </location>
</feature>
<feature type="transmembrane region" description="Helical" evidence="6">
    <location>
        <begin position="307"/>
        <end position="334"/>
    </location>
</feature>
<comment type="caution">
    <text evidence="8">The sequence shown here is derived from an EMBL/GenBank/DDBJ whole genome shotgun (WGS) entry which is preliminary data.</text>
</comment>
<evidence type="ECO:0000256" key="6">
    <source>
        <dbReference type="SAM" id="Phobius"/>
    </source>
</evidence>